<evidence type="ECO:0000313" key="4">
    <source>
        <dbReference type="EMBL" id="CAB4572939.1"/>
    </source>
</evidence>
<dbReference type="AlphaFoldDB" id="A0A6J6EC69"/>
<dbReference type="EMBL" id="CAEZTG010000059">
    <property type="protein sequence ID" value="CAB4564401.1"/>
    <property type="molecule type" value="Genomic_DNA"/>
</dbReference>
<proteinExistence type="predicted"/>
<dbReference type="EMBL" id="CAEZTR010000027">
    <property type="protein sequence ID" value="CAB4572939.1"/>
    <property type="molecule type" value="Genomic_DNA"/>
</dbReference>
<dbReference type="EMBL" id="CAEZSU010000035">
    <property type="protein sequence ID" value="CAB4545341.1"/>
    <property type="molecule type" value="Genomic_DNA"/>
</dbReference>
<evidence type="ECO:0000313" key="2">
    <source>
        <dbReference type="EMBL" id="CAB4545341.1"/>
    </source>
</evidence>
<dbReference type="CDD" id="cd00158">
    <property type="entry name" value="RHOD"/>
    <property type="match status" value="1"/>
</dbReference>
<name>A0A6J6EC69_9ZZZZ</name>
<reference evidence="4" key="1">
    <citation type="submission" date="2020-05" db="EMBL/GenBank/DDBJ databases">
        <authorList>
            <person name="Chiriac C."/>
            <person name="Salcher M."/>
            <person name="Ghai R."/>
            <person name="Kavagutti S V."/>
        </authorList>
    </citation>
    <scope>NUCLEOTIDE SEQUENCE</scope>
</reference>
<dbReference type="InterPro" id="IPR050229">
    <property type="entry name" value="GlpE_sulfurtransferase"/>
</dbReference>
<dbReference type="EMBL" id="CAEZXE010000018">
    <property type="protein sequence ID" value="CAB4671029.1"/>
    <property type="molecule type" value="Genomic_DNA"/>
</dbReference>
<accession>A0A6J6EC69</accession>
<evidence type="ECO:0000313" key="5">
    <source>
        <dbReference type="EMBL" id="CAB4646779.1"/>
    </source>
</evidence>
<evidence type="ECO:0000259" key="1">
    <source>
        <dbReference type="PROSITE" id="PS50206"/>
    </source>
</evidence>
<dbReference type="PROSITE" id="PS50206">
    <property type="entry name" value="RHODANESE_3"/>
    <property type="match status" value="1"/>
</dbReference>
<dbReference type="EMBL" id="CAEZVV010000062">
    <property type="protein sequence ID" value="CAB4646779.1"/>
    <property type="molecule type" value="Genomic_DNA"/>
</dbReference>
<sequence length="108" mass="11113">MSSVPEIDLSELERLLATGAVLVDVREDDEYADGHVASALHIALSTVPDRVSEIPATGPVYVICALGGRSARAAEFLRGQGIDAINVAGGTNGWVDSGRAVVVGDSPV</sequence>
<dbReference type="SMART" id="SM00450">
    <property type="entry name" value="RHOD"/>
    <property type="match status" value="1"/>
</dbReference>
<dbReference type="PANTHER" id="PTHR43031">
    <property type="entry name" value="FAD-DEPENDENT OXIDOREDUCTASE"/>
    <property type="match status" value="1"/>
</dbReference>
<evidence type="ECO:0000313" key="3">
    <source>
        <dbReference type="EMBL" id="CAB4564401.1"/>
    </source>
</evidence>
<evidence type="ECO:0000313" key="6">
    <source>
        <dbReference type="EMBL" id="CAB4671029.1"/>
    </source>
</evidence>
<dbReference type="SUPFAM" id="SSF52821">
    <property type="entry name" value="Rhodanese/Cell cycle control phosphatase"/>
    <property type="match status" value="1"/>
</dbReference>
<organism evidence="4">
    <name type="scientific">freshwater metagenome</name>
    <dbReference type="NCBI Taxonomy" id="449393"/>
    <lineage>
        <taxon>unclassified sequences</taxon>
        <taxon>metagenomes</taxon>
        <taxon>ecological metagenomes</taxon>
    </lineage>
</organism>
<gene>
    <name evidence="2" type="ORF">UFOPK1495_00467</name>
    <name evidence="3" type="ORF">UFOPK1603_00794</name>
    <name evidence="4" type="ORF">UFOPK1711_00631</name>
    <name evidence="5" type="ORF">UFOPK2143_01043</name>
    <name evidence="6" type="ORF">UFOPK2350_00346</name>
</gene>
<feature type="domain" description="Rhodanese" evidence="1">
    <location>
        <begin position="16"/>
        <end position="103"/>
    </location>
</feature>
<protein>
    <submittedName>
        <fullName evidence="4">Unannotated protein</fullName>
    </submittedName>
</protein>
<dbReference type="Pfam" id="PF00581">
    <property type="entry name" value="Rhodanese"/>
    <property type="match status" value="1"/>
</dbReference>
<dbReference type="PANTHER" id="PTHR43031:SF17">
    <property type="entry name" value="SULFURTRANSFERASE YTWF-RELATED"/>
    <property type="match status" value="1"/>
</dbReference>
<dbReference type="Gene3D" id="3.40.250.10">
    <property type="entry name" value="Rhodanese-like domain"/>
    <property type="match status" value="1"/>
</dbReference>
<dbReference type="InterPro" id="IPR001763">
    <property type="entry name" value="Rhodanese-like_dom"/>
</dbReference>
<dbReference type="InterPro" id="IPR036873">
    <property type="entry name" value="Rhodanese-like_dom_sf"/>
</dbReference>